<evidence type="ECO:0000256" key="1">
    <source>
        <dbReference type="ARBA" id="ARBA00003452"/>
    </source>
</evidence>
<dbReference type="InterPro" id="IPR006308">
    <property type="entry name" value="Pol_III_a_PolC-type_gram_pos"/>
</dbReference>
<dbReference type="Pfam" id="PF14579">
    <property type="entry name" value="HHH_6"/>
    <property type="match status" value="1"/>
</dbReference>
<dbReference type="Gene3D" id="3.20.20.140">
    <property type="entry name" value="Metal-dependent hydrolases"/>
    <property type="match status" value="2"/>
</dbReference>
<dbReference type="InterPro" id="IPR040982">
    <property type="entry name" value="DNA_pol3_finger"/>
</dbReference>
<dbReference type="Proteomes" id="UP000182589">
    <property type="component" value="Unassembled WGS sequence"/>
</dbReference>
<dbReference type="RefSeq" id="WP_074692308.1">
    <property type="nucleotide sequence ID" value="NZ_FNOJ01000004.1"/>
</dbReference>
<keyword evidence="3 11" id="KW-0808">Transferase</keyword>
<dbReference type="InterPro" id="IPR004805">
    <property type="entry name" value="DnaE2/DnaE/PolC"/>
</dbReference>
<dbReference type="Gene3D" id="3.30.1900.20">
    <property type="match status" value="2"/>
</dbReference>
<keyword evidence="4 11" id="KW-0548">Nucleotidyltransferase</keyword>
<evidence type="ECO:0000259" key="14">
    <source>
        <dbReference type="SMART" id="SM00481"/>
    </source>
</evidence>
<dbReference type="STRING" id="89784.SAMN04489725_10482"/>
<dbReference type="NCBIfam" id="NF001688">
    <property type="entry name" value="PRK00448.1"/>
    <property type="match status" value="1"/>
</dbReference>
<keyword evidence="9 11" id="KW-0239">DNA-directed DNA polymerase</keyword>
<dbReference type="CDD" id="cd07435">
    <property type="entry name" value="PHP_PolIIIA_POLC"/>
    <property type="match status" value="1"/>
</dbReference>
<dbReference type="SMART" id="SM00479">
    <property type="entry name" value="EXOIII"/>
    <property type="match status" value="1"/>
</dbReference>
<evidence type="ECO:0000256" key="2">
    <source>
        <dbReference type="ARBA" id="ARBA00022490"/>
    </source>
</evidence>
<dbReference type="InterPro" id="IPR012337">
    <property type="entry name" value="RNaseH-like_sf"/>
</dbReference>
<dbReference type="Gene3D" id="3.30.420.10">
    <property type="entry name" value="Ribonuclease H-like superfamily/Ribonuclease H"/>
    <property type="match status" value="1"/>
</dbReference>
<dbReference type="InterPro" id="IPR004013">
    <property type="entry name" value="PHP_dom"/>
</dbReference>
<dbReference type="CDD" id="cd06127">
    <property type="entry name" value="DEDDh"/>
    <property type="match status" value="1"/>
</dbReference>
<dbReference type="CDD" id="cd04484">
    <property type="entry name" value="polC_OBF"/>
    <property type="match status" value="1"/>
</dbReference>
<dbReference type="InterPro" id="IPR013520">
    <property type="entry name" value="Ribonucl_H"/>
</dbReference>
<dbReference type="GO" id="GO:0008408">
    <property type="term" value="F:3'-5' exonuclease activity"/>
    <property type="evidence" value="ECO:0007669"/>
    <property type="project" value="UniProtKB-UniRule"/>
</dbReference>
<dbReference type="GO" id="GO:0006261">
    <property type="term" value="P:DNA-templated DNA replication"/>
    <property type="evidence" value="ECO:0007669"/>
    <property type="project" value="UniProtKB-UniRule"/>
</dbReference>
<protein>
    <recommendedName>
        <fullName evidence="11">DNA polymerase III PolC-type</fullName>
        <shortName evidence="11">PolIII</shortName>
        <ecNumber evidence="11">2.7.7.7</ecNumber>
    </recommendedName>
</protein>
<keyword evidence="7 11" id="KW-0378">Hydrolase</keyword>
<evidence type="ECO:0000256" key="9">
    <source>
        <dbReference type="ARBA" id="ARBA00022932"/>
    </source>
</evidence>
<dbReference type="InterPro" id="IPR011708">
    <property type="entry name" value="DNA_pol3_alpha_NTPase_dom"/>
</dbReference>
<dbReference type="InterPro" id="IPR044923">
    <property type="entry name" value="PolC_middle_finger_sf"/>
</dbReference>
<dbReference type="HAMAP" id="MF_00356">
    <property type="entry name" value="DNApol_PolC"/>
    <property type="match status" value="1"/>
</dbReference>
<dbReference type="PANTHER" id="PTHR32294">
    <property type="entry name" value="DNA POLYMERASE III SUBUNIT ALPHA"/>
    <property type="match status" value="1"/>
</dbReference>
<dbReference type="NCBIfam" id="TIGR01405">
    <property type="entry name" value="polC_Gram_pos"/>
    <property type="match status" value="1"/>
</dbReference>
<sequence>MSAVLDHSPSDRALERVKRVRVDVAGRRVRIEVANPLCSNALNEVDGRRFASELSQYYLDLCQLREICREHFREACTCEWNVGVVDHLLSSDELQMITKLLCDGYSRKEPVAGKLLCQAQVVPRTEERNGQVELRFAAQAVVDKLAQKDVIGWLTRESQEMFGLSLSFTLHVSRESEEELAELRSRLQAEEEERVQQLLAEEETRIRAREAEDRSGNKPGRDAGAESAEPFVVGQMYPDPEPIPIREIVDEMRRASIVGRVFRHERRTLASGRTLIQFNITDFTDSISAKMFVQHERDLAALETFGDGVWVKLQGQVQFDTYAKEIVFMAQAMRPEPAPVRRDEAEDKRIELHAHTVMSAQDGVVSAADLVRRAAAWGHPAIAITDHGGVQSFPEAYGAAKKHGIRLLLGVEAYVVDDGGLVVYREREQPFTDETTFVVFDTETTGLNAREDTLIEIAAVKVRGGEIVDTYASLIDPERPLSPKITELTGISNDMVKGQPKLADVLAKFRDFVQGAILVAHNAEFDVGFLNQCAERLGMPAWEEPVIDTLALARALYPGEKNYKLKTLTQKFSVELVNHHRALADSEATAKVFLHMLKDCKERGLVDLSHLNQLRGQVDIARVRPFHATILVRNRDGLRNLYRLVSMANTEYLHRIPRLPKSVLAQFREGLLIGTACRQGELIESFIRGKSIDEIEALCEFYDYLEIQPPSHYEPLIRDEVLPSFEHVRELLRQIVDMGKRLNKPVVATGDVHFLDEHDHVYREIFLQSQKLDTKQPPLYFRTTDEMLAEFSFLGEEDARSVVIDQPQAVAQLCEDVKPIPDELHTPVIEGAEEEIRTLSYRKATAIYGSPLPEIVEKRLEKELHSIISNGFSVIYLIAHKLVTKSLTDGYLVGSRGSVGSSLVATMTDITEVNPLPPHYVCPNCQYSEFFLQGEYGSGFDLPEKACPHCGTSLRKDGQDIPFETFLGFDGDKVPDIDLNFSGEYQPRAHRYTEELFGKDHVFRAGTISVVAEKTAYGYVRKYAEEKGLVLRNAEIERLVQGCTGVKRTTGQHPGGQVVVPNYVEIYDFTPIQYPADDRNAETFTTHFDYHSGLENCLLKLDILGHDDPTVIRMLQDLTGVDPKTIPLDDPDVLALFRGTEPLGVTPEEIRSVTGTYAIPEFGTRFVRQMLEDTRPTTFSELVRISGLSHGTDVWLNNAQALIREGIATLSEVICARDDIMIYLIQKGLDPARAFKIMEGIRKGKGVKPEDEAYMREHNVPDWYIESGKKIKYMFPKAHAAAYVLMAVRIAWFKVHHPLAFYATYFTVRADDFDIALMTKGRDAILAKIDEIESKGNAALPKEKSFVTVLEVALEMVARGYRFLPVNLYKSDATRFLIDEREQALIPPFVAISGVGETAARNLYEAAQQGEFLSLEDLQTRGRVSKTVIDLLTELGCLEGLPETNQLSLF</sequence>
<evidence type="ECO:0000256" key="4">
    <source>
        <dbReference type="ARBA" id="ARBA00022695"/>
    </source>
</evidence>
<dbReference type="GO" id="GO:0005737">
    <property type="term" value="C:cytoplasm"/>
    <property type="evidence" value="ECO:0007669"/>
    <property type="project" value="UniProtKB-SubCell"/>
</dbReference>
<keyword evidence="8 11" id="KW-0269">Exonuclease</keyword>
<dbReference type="PANTHER" id="PTHR32294:SF5">
    <property type="entry name" value="DNA POLYMERASE III POLC-TYPE"/>
    <property type="match status" value="1"/>
</dbReference>
<dbReference type="Pfam" id="PF00929">
    <property type="entry name" value="RNase_T"/>
    <property type="match status" value="1"/>
</dbReference>
<evidence type="ECO:0000256" key="3">
    <source>
        <dbReference type="ARBA" id="ARBA00022679"/>
    </source>
</evidence>
<name>A0A1H2SK19_9BACL</name>
<dbReference type="GO" id="GO:0003677">
    <property type="term" value="F:DNA binding"/>
    <property type="evidence" value="ECO:0007669"/>
    <property type="project" value="UniProtKB-UniRule"/>
</dbReference>
<dbReference type="InterPro" id="IPR036397">
    <property type="entry name" value="RNaseH_sf"/>
</dbReference>
<dbReference type="InterPro" id="IPR029460">
    <property type="entry name" value="DNAPol_HHH"/>
</dbReference>
<dbReference type="EC" id="2.7.7.7" evidence="11"/>
<dbReference type="GO" id="GO:0003887">
    <property type="term" value="F:DNA-directed DNA polymerase activity"/>
    <property type="evidence" value="ECO:0007669"/>
    <property type="project" value="UniProtKB-UniRule"/>
</dbReference>
<comment type="similarity">
    <text evidence="11">Belongs to the DNA polymerase type-C family. PolC subfamily.</text>
</comment>
<dbReference type="Gene3D" id="1.10.150.870">
    <property type="match status" value="1"/>
</dbReference>
<keyword evidence="6 11" id="KW-0540">Nuclease</keyword>
<comment type="catalytic activity">
    <reaction evidence="10 11">
        <text>DNA(n) + a 2'-deoxyribonucleoside 5'-triphosphate = DNA(n+1) + diphosphate</text>
        <dbReference type="Rhea" id="RHEA:22508"/>
        <dbReference type="Rhea" id="RHEA-COMP:17339"/>
        <dbReference type="Rhea" id="RHEA-COMP:17340"/>
        <dbReference type="ChEBI" id="CHEBI:33019"/>
        <dbReference type="ChEBI" id="CHEBI:61560"/>
        <dbReference type="ChEBI" id="CHEBI:173112"/>
        <dbReference type="EC" id="2.7.7.7"/>
    </reaction>
</comment>
<dbReference type="Gene3D" id="1.10.150.700">
    <property type="entry name" value="PolC, middle finger domain"/>
    <property type="match status" value="2"/>
</dbReference>
<comment type="subcellular location">
    <subcellularLocation>
        <location evidence="11">Cytoplasm</location>
    </subcellularLocation>
</comment>
<dbReference type="SMART" id="SM00481">
    <property type="entry name" value="POLIIIAc"/>
    <property type="match status" value="1"/>
</dbReference>
<proteinExistence type="inferred from homology"/>
<gene>
    <name evidence="11" type="primary">polC</name>
    <name evidence="15" type="ORF">SAMN04489725_10482</name>
</gene>
<reference evidence="16" key="1">
    <citation type="submission" date="2016-10" db="EMBL/GenBank/DDBJ databases">
        <authorList>
            <person name="Varghese N."/>
        </authorList>
    </citation>
    <scope>NUCLEOTIDE SEQUENCE [LARGE SCALE GENOMIC DNA]</scope>
    <source>
        <strain evidence="16">DSM 12489</strain>
    </source>
</reference>
<dbReference type="Pfam" id="PF07733">
    <property type="entry name" value="DNA_pol3_alpha"/>
    <property type="match status" value="1"/>
</dbReference>
<evidence type="ECO:0000259" key="13">
    <source>
        <dbReference type="SMART" id="SM00479"/>
    </source>
</evidence>
<comment type="function">
    <text evidence="1 11">Required for replicative DNA synthesis. This DNA polymerase also exhibits 3' to 5' exonuclease activity.</text>
</comment>
<feature type="region of interest" description="Disordered" evidence="12">
    <location>
        <begin position="199"/>
        <end position="227"/>
    </location>
</feature>
<evidence type="ECO:0000256" key="5">
    <source>
        <dbReference type="ARBA" id="ARBA00022705"/>
    </source>
</evidence>
<feature type="compositionally biased region" description="Basic and acidic residues" evidence="12">
    <location>
        <begin position="202"/>
        <end position="224"/>
    </location>
</feature>
<organism evidence="15 16">
    <name type="scientific">Alicyclobacillus hesperidum</name>
    <dbReference type="NCBI Taxonomy" id="89784"/>
    <lineage>
        <taxon>Bacteria</taxon>
        <taxon>Bacillati</taxon>
        <taxon>Bacillota</taxon>
        <taxon>Bacilli</taxon>
        <taxon>Bacillales</taxon>
        <taxon>Alicyclobacillaceae</taxon>
        <taxon>Alicyclobacillus</taxon>
    </lineage>
</organism>
<keyword evidence="16" id="KW-1185">Reference proteome</keyword>
<evidence type="ECO:0000256" key="11">
    <source>
        <dbReference type="HAMAP-Rule" id="MF_00356"/>
    </source>
</evidence>
<evidence type="ECO:0000256" key="8">
    <source>
        <dbReference type="ARBA" id="ARBA00022839"/>
    </source>
</evidence>
<evidence type="ECO:0000256" key="12">
    <source>
        <dbReference type="SAM" id="MobiDB-lite"/>
    </source>
</evidence>
<evidence type="ECO:0000256" key="7">
    <source>
        <dbReference type="ARBA" id="ARBA00022801"/>
    </source>
</evidence>
<evidence type="ECO:0000313" key="15">
    <source>
        <dbReference type="EMBL" id="SDW31399.1"/>
    </source>
</evidence>
<evidence type="ECO:0000256" key="6">
    <source>
        <dbReference type="ARBA" id="ARBA00022722"/>
    </source>
</evidence>
<keyword evidence="5 11" id="KW-0235">DNA replication</keyword>
<dbReference type="SUPFAM" id="SSF53098">
    <property type="entry name" value="Ribonuclease H-like"/>
    <property type="match status" value="1"/>
</dbReference>
<accession>A0A1H2SK19</accession>
<dbReference type="InterPro" id="IPR006054">
    <property type="entry name" value="DnaQ"/>
</dbReference>
<dbReference type="Pfam" id="PF02811">
    <property type="entry name" value="PHP"/>
    <property type="match status" value="2"/>
</dbReference>
<feature type="domain" description="Exonuclease" evidence="13">
    <location>
        <begin position="436"/>
        <end position="602"/>
    </location>
</feature>
<dbReference type="InterPro" id="IPR012340">
    <property type="entry name" value="NA-bd_OB-fold"/>
</dbReference>
<keyword evidence="2 11" id="KW-0963">Cytoplasm</keyword>
<dbReference type="FunFam" id="3.30.420.10:FF:000045">
    <property type="entry name" value="3'-5' exonuclease DinG"/>
    <property type="match status" value="1"/>
</dbReference>
<evidence type="ECO:0000256" key="10">
    <source>
        <dbReference type="ARBA" id="ARBA00049244"/>
    </source>
</evidence>
<dbReference type="EMBL" id="FNOJ01000004">
    <property type="protein sequence ID" value="SDW31399.1"/>
    <property type="molecule type" value="Genomic_DNA"/>
</dbReference>
<dbReference type="NCBIfam" id="TIGR00573">
    <property type="entry name" value="dnaq"/>
    <property type="match status" value="1"/>
</dbReference>
<feature type="domain" description="Polymerase/histidinol phosphatase N-terminal" evidence="14">
    <location>
        <begin position="350"/>
        <end position="417"/>
    </location>
</feature>
<evidence type="ECO:0000313" key="16">
    <source>
        <dbReference type="Proteomes" id="UP000182589"/>
    </source>
</evidence>
<dbReference type="InterPro" id="IPR003141">
    <property type="entry name" value="Pol/His_phosphatase_N"/>
</dbReference>
<dbReference type="Gene3D" id="2.40.50.140">
    <property type="entry name" value="Nucleic acid-binding proteins"/>
    <property type="match status" value="1"/>
</dbReference>
<dbReference type="Pfam" id="PF17657">
    <property type="entry name" value="DNA_pol3_finger"/>
    <property type="match status" value="1"/>
</dbReference>